<dbReference type="EMBL" id="GBXM01015324">
    <property type="protein sequence ID" value="JAH93253.1"/>
    <property type="molecule type" value="Transcribed_RNA"/>
</dbReference>
<organism evidence="1">
    <name type="scientific">Anguilla anguilla</name>
    <name type="common">European freshwater eel</name>
    <name type="synonym">Muraena anguilla</name>
    <dbReference type="NCBI Taxonomy" id="7936"/>
    <lineage>
        <taxon>Eukaryota</taxon>
        <taxon>Metazoa</taxon>
        <taxon>Chordata</taxon>
        <taxon>Craniata</taxon>
        <taxon>Vertebrata</taxon>
        <taxon>Euteleostomi</taxon>
        <taxon>Actinopterygii</taxon>
        <taxon>Neopterygii</taxon>
        <taxon>Teleostei</taxon>
        <taxon>Anguilliformes</taxon>
        <taxon>Anguillidae</taxon>
        <taxon>Anguilla</taxon>
    </lineage>
</organism>
<reference evidence="1" key="2">
    <citation type="journal article" date="2015" name="Fish Shellfish Immunol.">
        <title>Early steps in the European eel (Anguilla anguilla)-Vibrio vulnificus interaction in the gills: Role of the RtxA13 toxin.</title>
        <authorList>
            <person name="Callol A."/>
            <person name="Pajuelo D."/>
            <person name="Ebbesson L."/>
            <person name="Teles M."/>
            <person name="MacKenzie S."/>
            <person name="Amaro C."/>
        </authorList>
    </citation>
    <scope>NUCLEOTIDE SEQUENCE</scope>
</reference>
<protein>
    <submittedName>
        <fullName evidence="1">Uncharacterized protein</fullName>
    </submittedName>
</protein>
<dbReference type="AlphaFoldDB" id="A0A0E9WUU2"/>
<name>A0A0E9WUU2_ANGAN</name>
<reference evidence="1" key="1">
    <citation type="submission" date="2014-11" db="EMBL/GenBank/DDBJ databases">
        <authorList>
            <person name="Amaro Gonzalez C."/>
        </authorList>
    </citation>
    <scope>NUCLEOTIDE SEQUENCE</scope>
</reference>
<sequence>MWISKFAKALFECSQCLSGPSTSTCPRSWSQKLGLFHFSLCQEDSVVPVEDHVRNSVLNSLIHCVKNKGNIVCPIVETMTIIHCHLPRQSIAKCPPNQDG</sequence>
<evidence type="ECO:0000313" key="1">
    <source>
        <dbReference type="EMBL" id="JAH93253.1"/>
    </source>
</evidence>
<proteinExistence type="predicted"/>
<accession>A0A0E9WUU2</accession>